<dbReference type="PANTHER" id="PTHR39337">
    <property type="entry name" value="BLR5642 PROTEIN"/>
    <property type="match status" value="1"/>
</dbReference>
<protein>
    <submittedName>
        <fullName evidence="1">DUF488 domain-containing protein</fullName>
    </submittedName>
</protein>
<proteinExistence type="predicted"/>
<evidence type="ECO:0000313" key="1">
    <source>
        <dbReference type="EMBL" id="RUT40361.1"/>
    </source>
</evidence>
<sequence>MTVEICTIGFAKKPLRKFIDLLQLENVKHLIDTRLNNTSQLAGFAKKEDLDYISHLVGIKYSHFLTLAPEAQMLEDFKKKRISWEEYEKRYLDLLHKRKVEKDLDQIMQDGKPCFLCSEDKPHHCHRRLLAEYLQQFNGEIQTIHLV</sequence>
<evidence type="ECO:0000313" key="2">
    <source>
        <dbReference type="Proteomes" id="UP000279446"/>
    </source>
</evidence>
<keyword evidence="2" id="KW-1185">Reference proteome</keyword>
<dbReference type="Proteomes" id="UP000279446">
    <property type="component" value="Unassembled WGS sequence"/>
</dbReference>
<comment type="caution">
    <text evidence="1">The sequence shown here is derived from an EMBL/GenBank/DDBJ whole genome shotgun (WGS) entry which is preliminary data.</text>
</comment>
<dbReference type="InterPro" id="IPR007438">
    <property type="entry name" value="DUF488"/>
</dbReference>
<dbReference type="Pfam" id="PF04343">
    <property type="entry name" value="DUF488"/>
    <property type="match status" value="1"/>
</dbReference>
<gene>
    <name evidence="1" type="ORF">EJP82_25085</name>
</gene>
<dbReference type="AlphaFoldDB" id="A0A3S1JZC7"/>
<dbReference type="OrthoDB" id="9789109at2"/>
<organism evidence="1 2">
    <name type="scientific">Paenibacillus anaericanus</name>
    <dbReference type="NCBI Taxonomy" id="170367"/>
    <lineage>
        <taxon>Bacteria</taxon>
        <taxon>Bacillati</taxon>
        <taxon>Bacillota</taxon>
        <taxon>Bacilli</taxon>
        <taxon>Bacillales</taxon>
        <taxon>Paenibacillaceae</taxon>
        <taxon>Paenibacillus</taxon>
    </lineage>
</organism>
<dbReference type="EMBL" id="RZNY01000037">
    <property type="protein sequence ID" value="RUT40361.1"/>
    <property type="molecule type" value="Genomic_DNA"/>
</dbReference>
<reference evidence="1 2" key="1">
    <citation type="submission" date="2018-12" db="EMBL/GenBank/DDBJ databases">
        <authorList>
            <person name="Sun L."/>
            <person name="Chen Z."/>
        </authorList>
    </citation>
    <scope>NUCLEOTIDE SEQUENCE [LARGE SCALE GENOMIC DNA]</scope>
    <source>
        <strain evidence="1 2">DSM 15890</strain>
    </source>
</reference>
<dbReference type="PANTHER" id="PTHR39337:SF1">
    <property type="entry name" value="BLR5642 PROTEIN"/>
    <property type="match status" value="1"/>
</dbReference>
<accession>A0A3S1JZC7</accession>
<dbReference type="RefSeq" id="WP_127194800.1">
    <property type="nucleotide sequence ID" value="NZ_RZNY01000037.1"/>
</dbReference>
<name>A0A3S1JZC7_9BACL</name>